<protein>
    <submittedName>
        <fullName evidence="3">Uncharacterized protein</fullName>
    </submittedName>
</protein>
<evidence type="ECO:0000313" key="3">
    <source>
        <dbReference type="WBParaSite" id="nRc.2.0.1.t33369-RA"/>
    </source>
</evidence>
<evidence type="ECO:0000313" key="2">
    <source>
        <dbReference type="Proteomes" id="UP000887565"/>
    </source>
</evidence>
<dbReference type="WBParaSite" id="nRc.2.0.1.t33369-RA">
    <property type="protein sequence ID" value="nRc.2.0.1.t33369-RA"/>
    <property type="gene ID" value="nRc.2.0.1.g33369"/>
</dbReference>
<keyword evidence="2" id="KW-1185">Reference proteome</keyword>
<proteinExistence type="predicted"/>
<evidence type="ECO:0000256" key="1">
    <source>
        <dbReference type="SAM" id="MobiDB-lite"/>
    </source>
</evidence>
<dbReference type="AlphaFoldDB" id="A0A915K591"/>
<dbReference type="Proteomes" id="UP000887565">
    <property type="component" value="Unplaced"/>
</dbReference>
<name>A0A915K591_ROMCU</name>
<sequence>SDKKEKSTSEISKEQKKEEEQEKEEIKPKIEPLSLEELLEKNKLELQAQTKVIN</sequence>
<accession>A0A915K591</accession>
<feature type="compositionally biased region" description="Basic and acidic residues" evidence="1">
    <location>
        <begin position="1"/>
        <end position="30"/>
    </location>
</feature>
<feature type="region of interest" description="Disordered" evidence="1">
    <location>
        <begin position="1"/>
        <end position="34"/>
    </location>
</feature>
<organism evidence="2 3">
    <name type="scientific">Romanomermis culicivorax</name>
    <name type="common">Nematode worm</name>
    <dbReference type="NCBI Taxonomy" id="13658"/>
    <lineage>
        <taxon>Eukaryota</taxon>
        <taxon>Metazoa</taxon>
        <taxon>Ecdysozoa</taxon>
        <taxon>Nematoda</taxon>
        <taxon>Enoplea</taxon>
        <taxon>Dorylaimia</taxon>
        <taxon>Mermithida</taxon>
        <taxon>Mermithoidea</taxon>
        <taxon>Mermithidae</taxon>
        <taxon>Romanomermis</taxon>
    </lineage>
</organism>
<reference evidence="3" key="1">
    <citation type="submission" date="2022-11" db="UniProtKB">
        <authorList>
            <consortium name="WormBaseParasite"/>
        </authorList>
    </citation>
    <scope>IDENTIFICATION</scope>
</reference>